<dbReference type="Proteomes" id="UP000077755">
    <property type="component" value="Chromosome 2"/>
</dbReference>
<accession>A0AAF0WC83</accession>
<sequence>MTRVKAALQLLLLGILLAMFRPHCAIVCGVNAIRSGDMESMHHSSKLMSGYVPTNRVKENKIPKRPSAPNPVGNHCPPSRI</sequence>
<gene>
    <name evidence="3" type="ORF">DCAR_0205969</name>
</gene>
<proteinExistence type="predicted"/>
<evidence type="ECO:0000313" key="4">
    <source>
        <dbReference type="Proteomes" id="UP000077755"/>
    </source>
</evidence>
<keyword evidence="4" id="KW-1185">Reference proteome</keyword>
<protein>
    <submittedName>
        <fullName evidence="3">Uncharacterized protein</fullName>
    </submittedName>
</protein>
<reference evidence="3" key="2">
    <citation type="submission" date="2022-03" db="EMBL/GenBank/DDBJ databases">
        <title>Draft title - Genomic analysis of global carrot germplasm unveils the trajectory of domestication and the origin of high carotenoid orange carrot.</title>
        <authorList>
            <person name="Iorizzo M."/>
            <person name="Ellison S."/>
            <person name="Senalik D."/>
            <person name="Macko-Podgorni A."/>
            <person name="Grzebelus D."/>
            <person name="Bostan H."/>
            <person name="Rolling W."/>
            <person name="Curaba J."/>
            <person name="Simon P."/>
        </authorList>
    </citation>
    <scope>NUCLEOTIDE SEQUENCE</scope>
    <source>
        <tissue evidence="3">Leaf</tissue>
    </source>
</reference>
<keyword evidence="2" id="KW-0732">Signal</keyword>
<dbReference type="EMBL" id="CP093344">
    <property type="protein sequence ID" value="WOG86751.1"/>
    <property type="molecule type" value="Genomic_DNA"/>
</dbReference>
<evidence type="ECO:0000313" key="3">
    <source>
        <dbReference type="EMBL" id="WOG86751.1"/>
    </source>
</evidence>
<feature type="chain" id="PRO_5042240155" evidence="2">
    <location>
        <begin position="26"/>
        <end position="81"/>
    </location>
</feature>
<organism evidence="3 4">
    <name type="scientific">Daucus carota subsp. sativus</name>
    <name type="common">Carrot</name>
    <dbReference type="NCBI Taxonomy" id="79200"/>
    <lineage>
        <taxon>Eukaryota</taxon>
        <taxon>Viridiplantae</taxon>
        <taxon>Streptophyta</taxon>
        <taxon>Embryophyta</taxon>
        <taxon>Tracheophyta</taxon>
        <taxon>Spermatophyta</taxon>
        <taxon>Magnoliopsida</taxon>
        <taxon>eudicotyledons</taxon>
        <taxon>Gunneridae</taxon>
        <taxon>Pentapetalae</taxon>
        <taxon>asterids</taxon>
        <taxon>campanulids</taxon>
        <taxon>Apiales</taxon>
        <taxon>Apiaceae</taxon>
        <taxon>Apioideae</taxon>
        <taxon>Scandiceae</taxon>
        <taxon>Daucinae</taxon>
        <taxon>Daucus</taxon>
        <taxon>Daucus sect. Daucus</taxon>
    </lineage>
</organism>
<dbReference type="AlphaFoldDB" id="A0AAF0WC83"/>
<name>A0AAF0WC83_DAUCS</name>
<evidence type="ECO:0000256" key="2">
    <source>
        <dbReference type="SAM" id="SignalP"/>
    </source>
</evidence>
<feature type="signal peptide" evidence="2">
    <location>
        <begin position="1"/>
        <end position="25"/>
    </location>
</feature>
<reference evidence="3" key="1">
    <citation type="journal article" date="2016" name="Nat. Genet.">
        <title>A high-quality carrot genome assembly provides new insights into carotenoid accumulation and asterid genome evolution.</title>
        <authorList>
            <person name="Iorizzo M."/>
            <person name="Ellison S."/>
            <person name="Senalik D."/>
            <person name="Zeng P."/>
            <person name="Satapoomin P."/>
            <person name="Huang J."/>
            <person name="Bowman M."/>
            <person name="Iovene M."/>
            <person name="Sanseverino W."/>
            <person name="Cavagnaro P."/>
            <person name="Yildiz M."/>
            <person name="Macko-Podgorni A."/>
            <person name="Moranska E."/>
            <person name="Grzebelus E."/>
            <person name="Grzebelus D."/>
            <person name="Ashrafi H."/>
            <person name="Zheng Z."/>
            <person name="Cheng S."/>
            <person name="Spooner D."/>
            <person name="Van Deynze A."/>
            <person name="Simon P."/>
        </authorList>
    </citation>
    <scope>NUCLEOTIDE SEQUENCE</scope>
    <source>
        <tissue evidence="3">Leaf</tissue>
    </source>
</reference>
<feature type="region of interest" description="Disordered" evidence="1">
    <location>
        <begin position="57"/>
        <end position="81"/>
    </location>
</feature>
<evidence type="ECO:0000256" key="1">
    <source>
        <dbReference type="SAM" id="MobiDB-lite"/>
    </source>
</evidence>